<evidence type="ECO:0000313" key="1">
    <source>
        <dbReference type="EMBL" id="CAD8209220.1"/>
    </source>
</evidence>
<comment type="caution">
    <text evidence="1">The sequence shown here is derived from an EMBL/GenBank/DDBJ whole genome shotgun (WGS) entry which is preliminary data.</text>
</comment>
<protein>
    <submittedName>
        <fullName evidence="1">Uncharacterized protein</fullName>
    </submittedName>
</protein>
<accession>A0A8S1Y6K3</accession>
<reference evidence="1" key="1">
    <citation type="submission" date="2021-01" db="EMBL/GenBank/DDBJ databases">
        <authorList>
            <consortium name="Genoscope - CEA"/>
            <person name="William W."/>
        </authorList>
    </citation>
    <scope>NUCLEOTIDE SEQUENCE</scope>
</reference>
<dbReference type="OrthoDB" id="288395at2759"/>
<organism evidence="1 2">
    <name type="scientific">Paramecium octaurelia</name>
    <dbReference type="NCBI Taxonomy" id="43137"/>
    <lineage>
        <taxon>Eukaryota</taxon>
        <taxon>Sar</taxon>
        <taxon>Alveolata</taxon>
        <taxon>Ciliophora</taxon>
        <taxon>Intramacronucleata</taxon>
        <taxon>Oligohymenophorea</taxon>
        <taxon>Peniculida</taxon>
        <taxon>Parameciidae</taxon>
        <taxon>Paramecium</taxon>
    </lineage>
</organism>
<dbReference type="EMBL" id="CAJJDP010000148">
    <property type="protein sequence ID" value="CAD8209220.1"/>
    <property type="molecule type" value="Genomic_DNA"/>
</dbReference>
<dbReference type="AlphaFoldDB" id="A0A8S1Y6K3"/>
<gene>
    <name evidence="1" type="ORF">POCTA_138.1.T1460106</name>
</gene>
<dbReference type="Proteomes" id="UP000683925">
    <property type="component" value="Unassembled WGS sequence"/>
</dbReference>
<proteinExistence type="predicted"/>
<evidence type="ECO:0000313" key="2">
    <source>
        <dbReference type="Proteomes" id="UP000683925"/>
    </source>
</evidence>
<keyword evidence="2" id="KW-1185">Reference proteome</keyword>
<sequence length="200" mass="23445">MVLIAFQIFWQNEGLGIQQYMSPHTKGPHNGETRIVIEMGYYGEYVDIARRSLELWRQQQDTTSEQIIEEESYLENRVMLNFGIKHKSTTKVSNIKTSECTIQVPIKTAQDQSFYFDKYLGLQDQRQQFPSLFIIVNQKEEKLSIIADLFFQFIKAIEKLKVTIFLSQLIDKKEIKFKFYTDLGVFRANKLILSHGMGLK</sequence>
<name>A0A8S1Y6K3_PAROT</name>